<dbReference type="HOGENOM" id="CLU_2385826_0_0_1"/>
<dbReference type="Proteomes" id="UP000054337">
    <property type="component" value="Unassembled WGS sequence"/>
</dbReference>
<gene>
    <name evidence="1" type="ORF">COCVIDRAFT_111079</name>
</gene>
<dbReference type="EMBL" id="KI968808">
    <property type="protein sequence ID" value="EUN22541.1"/>
    <property type="molecule type" value="Genomic_DNA"/>
</dbReference>
<reference evidence="1 2" key="1">
    <citation type="journal article" date="2013" name="PLoS Genet.">
        <title>Comparative genome structure, secondary metabolite, and effector coding capacity across Cochliobolus pathogens.</title>
        <authorList>
            <person name="Condon B.J."/>
            <person name="Leng Y."/>
            <person name="Wu D."/>
            <person name="Bushley K.E."/>
            <person name="Ohm R.A."/>
            <person name="Otillar R."/>
            <person name="Martin J."/>
            <person name="Schackwitz W."/>
            <person name="Grimwood J."/>
            <person name="MohdZainudin N."/>
            <person name="Xue C."/>
            <person name="Wang R."/>
            <person name="Manning V.A."/>
            <person name="Dhillon B."/>
            <person name="Tu Z.J."/>
            <person name="Steffenson B.J."/>
            <person name="Salamov A."/>
            <person name="Sun H."/>
            <person name="Lowry S."/>
            <person name="LaButti K."/>
            <person name="Han J."/>
            <person name="Copeland A."/>
            <person name="Lindquist E."/>
            <person name="Barry K."/>
            <person name="Schmutz J."/>
            <person name="Baker S.E."/>
            <person name="Ciuffetti L.M."/>
            <person name="Grigoriev I.V."/>
            <person name="Zhong S."/>
            <person name="Turgeon B.G."/>
        </authorList>
    </citation>
    <scope>NUCLEOTIDE SEQUENCE [LARGE SCALE GENOMIC DNA]</scope>
    <source>
        <strain evidence="1 2">FI3</strain>
    </source>
</reference>
<dbReference type="AlphaFoldDB" id="W7E2S9"/>
<name>W7E2S9_BIPV3</name>
<accession>W7E2S9</accession>
<sequence>MKDACLCSRIRYNESCRNIVGYERVELQLRLLGKAEEGDEQGKQREGAESKYLSASDVCHPSILAWGVVAHCMSMRRPRPCFRTCISRTGQRRI</sequence>
<proteinExistence type="predicted"/>
<organism evidence="1 2">
    <name type="scientific">Bipolaris victoriae (strain FI3)</name>
    <name type="common">Victoria blight of oats agent</name>
    <name type="synonym">Cochliobolus victoriae</name>
    <dbReference type="NCBI Taxonomy" id="930091"/>
    <lineage>
        <taxon>Eukaryota</taxon>
        <taxon>Fungi</taxon>
        <taxon>Dikarya</taxon>
        <taxon>Ascomycota</taxon>
        <taxon>Pezizomycotina</taxon>
        <taxon>Dothideomycetes</taxon>
        <taxon>Pleosporomycetidae</taxon>
        <taxon>Pleosporales</taxon>
        <taxon>Pleosporineae</taxon>
        <taxon>Pleosporaceae</taxon>
        <taxon>Bipolaris</taxon>
    </lineage>
</organism>
<keyword evidence="2" id="KW-1185">Reference proteome</keyword>
<dbReference type="RefSeq" id="XP_014552120.1">
    <property type="nucleotide sequence ID" value="XM_014696634.1"/>
</dbReference>
<evidence type="ECO:0000313" key="2">
    <source>
        <dbReference type="Proteomes" id="UP000054337"/>
    </source>
</evidence>
<evidence type="ECO:0000313" key="1">
    <source>
        <dbReference type="EMBL" id="EUN22541.1"/>
    </source>
</evidence>
<protein>
    <submittedName>
        <fullName evidence="1">Uncharacterized protein</fullName>
    </submittedName>
</protein>
<dbReference type="GeneID" id="26249914"/>